<dbReference type="InterPro" id="IPR029063">
    <property type="entry name" value="SAM-dependent_MTases_sf"/>
</dbReference>
<sequence>MLLTELNLKMLNLEARKFTDAIIGHLPLKSGQKVADIGAGGGAFTLPLARTVGAAGEVYAVDTDSHRLAYIARTARRAGLSNQIILVLGDTDDCLIPEDSVDLVFSRNSFHHLDNPNTYFSSVRRALKPGGAVAVIDHDGSRGWMPKHGHSTPPERISRVLEGTGFRFSERITQIPGQSFQIFLK</sequence>
<dbReference type="OrthoDB" id="9784101at2"/>
<dbReference type="Pfam" id="PF08241">
    <property type="entry name" value="Methyltransf_11"/>
    <property type="match status" value="1"/>
</dbReference>
<evidence type="ECO:0000313" key="3">
    <source>
        <dbReference type="EMBL" id="ORC30665.1"/>
    </source>
</evidence>
<proteinExistence type="predicted"/>
<feature type="domain" description="Methyltransferase type 11" evidence="2">
    <location>
        <begin position="36"/>
        <end position="134"/>
    </location>
</feature>
<dbReference type="PANTHER" id="PTHR43861">
    <property type="entry name" value="TRANS-ACONITATE 2-METHYLTRANSFERASE-RELATED"/>
    <property type="match status" value="1"/>
</dbReference>
<keyword evidence="4" id="KW-1185">Reference proteome</keyword>
<dbReference type="EMBL" id="MWQY01000030">
    <property type="protein sequence ID" value="ORC30665.1"/>
    <property type="molecule type" value="Genomic_DNA"/>
</dbReference>
<gene>
    <name evidence="3" type="ORF">B4O97_17925</name>
</gene>
<dbReference type="PANTHER" id="PTHR43861:SF3">
    <property type="entry name" value="PUTATIVE (AFU_ORTHOLOGUE AFUA_2G14390)-RELATED"/>
    <property type="match status" value="1"/>
</dbReference>
<evidence type="ECO:0000313" key="4">
    <source>
        <dbReference type="Proteomes" id="UP000192343"/>
    </source>
</evidence>
<reference evidence="3 4" key="1">
    <citation type="submission" date="2017-03" db="EMBL/GenBank/DDBJ databases">
        <title>Draft Genome sequence of Marispirochaeta sp. strain JC444.</title>
        <authorList>
            <person name="Shivani Y."/>
            <person name="Subhash Y."/>
            <person name="Sasikala C."/>
            <person name="Ramana C."/>
        </authorList>
    </citation>
    <scope>NUCLEOTIDE SEQUENCE [LARGE SCALE GENOMIC DNA]</scope>
    <source>
        <strain evidence="3 4">JC444</strain>
    </source>
</reference>
<comment type="caution">
    <text evidence="3">The sequence shown here is derived from an EMBL/GenBank/DDBJ whole genome shotgun (WGS) entry which is preliminary data.</text>
</comment>
<dbReference type="SUPFAM" id="SSF53335">
    <property type="entry name" value="S-adenosyl-L-methionine-dependent methyltransferases"/>
    <property type="match status" value="1"/>
</dbReference>
<name>A0A1Y1RUF3_9SPIO</name>
<evidence type="ECO:0000259" key="2">
    <source>
        <dbReference type="Pfam" id="PF08241"/>
    </source>
</evidence>
<accession>A0A1Y1RUF3</accession>
<dbReference type="RefSeq" id="WP_083052894.1">
    <property type="nucleotide sequence ID" value="NZ_MWQY01000030.1"/>
</dbReference>
<dbReference type="GO" id="GO:0008757">
    <property type="term" value="F:S-adenosylmethionine-dependent methyltransferase activity"/>
    <property type="evidence" value="ECO:0007669"/>
    <property type="project" value="InterPro"/>
</dbReference>
<dbReference type="CDD" id="cd02440">
    <property type="entry name" value="AdoMet_MTases"/>
    <property type="match status" value="1"/>
</dbReference>
<dbReference type="InterPro" id="IPR013216">
    <property type="entry name" value="Methyltransf_11"/>
</dbReference>
<keyword evidence="1" id="KW-0808">Transferase</keyword>
<evidence type="ECO:0000256" key="1">
    <source>
        <dbReference type="ARBA" id="ARBA00022679"/>
    </source>
</evidence>
<dbReference type="Proteomes" id="UP000192343">
    <property type="component" value="Unassembled WGS sequence"/>
</dbReference>
<dbReference type="Gene3D" id="3.40.50.150">
    <property type="entry name" value="Vaccinia Virus protein VP39"/>
    <property type="match status" value="1"/>
</dbReference>
<dbReference type="STRING" id="1963862.B4O97_17925"/>
<organism evidence="3 4">
    <name type="scientific">Marispirochaeta aestuarii</name>
    <dbReference type="NCBI Taxonomy" id="1963862"/>
    <lineage>
        <taxon>Bacteria</taxon>
        <taxon>Pseudomonadati</taxon>
        <taxon>Spirochaetota</taxon>
        <taxon>Spirochaetia</taxon>
        <taxon>Spirochaetales</taxon>
        <taxon>Spirochaetaceae</taxon>
        <taxon>Marispirochaeta</taxon>
    </lineage>
</organism>
<protein>
    <recommendedName>
        <fullName evidence="2">Methyltransferase type 11 domain-containing protein</fullName>
    </recommendedName>
</protein>
<dbReference type="AlphaFoldDB" id="A0A1Y1RUF3"/>